<dbReference type="GO" id="GO:0032259">
    <property type="term" value="P:methylation"/>
    <property type="evidence" value="ECO:0007669"/>
    <property type="project" value="UniProtKB-KW"/>
</dbReference>
<dbReference type="InterPro" id="IPR029063">
    <property type="entry name" value="SAM-dependent_MTases_sf"/>
</dbReference>
<evidence type="ECO:0000313" key="1">
    <source>
        <dbReference type="EMBL" id="KAB2346432.1"/>
    </source>
</evidence>
<dbReference type="RefSeq" id="WP_151563360.1">
    <property type="nucleotide sequence ID" value="NZ_WBMT01000011.1"/>
</dbReference>
<dbReference type="AlphaFoldDB" id="A0A6H9YX66"/>
<dbReference type="GO" id="GO:0008168">
    <property type="term" value="F:methyltransferase activity"/>
    <property type="evidence" value="ECO:0007669"/>
    <property type="project" value="UniProtKB-KW"/>
</dbReference>
<dbReference type="Gene3D" id="3.40.50.150">
    <property type="entry name" value="Vaccinia Virus protein VP39"/>
    <property type="match status" value="1"/>
</dbReference>
<dbReference type="SUPFAM" id="SSF53335">
    <property type="entry name" value="S-adenosyl-L-methionine-dependent methyltransferases"/>
    <property type="match status" value="1"/>
</dbReference>
<comment type="caution">
    <text evidence="1">The sequence shown here is derived from an EMBL/GenBank/DDBJ whole genome shotgun (WGS) entry which is preliminary data.</text>
</comment>
<gene>
    <name evidence="1" type="ORF">F8566_23485</name>
</gene>
<dbReference type="OrthoDB" id="4484556at2"/>
<reference evidence="1 2" key="1">
    <citation type="submission" date="2019-09" db="EMBL/GenBank/DDBJ databases">
        <title>Actinomadura physcomitrii sp. nov., a novel actinomycete isolated from moss [Physcomitrium sphaericum (Ludw) Fuernr].</title>
        <authorList>
            <person name="Zhuang X."/>
            <person name="Liu C."/>
        </authorList>
    </citation>
    <scope>NUCLEOTIDE SEQUENCE [LARGE SCALE GENOMIC DNA]</scope>
    <source>
        <strain evidence="1 2">HMC1</strain>
    </source>
</reference>
<keyword evidence="1" id="KW-0808">Transferase</keyword>
<dbReference type="Proteomes" id="UP000468735">
    <property type="component" value="Unassembled WGS sequence"/>
</dbReference>
<protein>
    <submittedName>
        <fullName evidence="1">SAM-dependent methyltransferase</fullName>
    </submittedName>
</protein>
<sequence length="205" mass="21671">MIGELYERALEGAHRVEIEDAAGRRRPLPVADWLALRPGDAALLDRCAGPTLDVGSGPGRLTVALTERGLLALGIDIAPHAVALTVASGGPALCRDVFDQVPGVGLWQTVLLADGNIGIGGDPVALLRRAGELLGQDGRILAEVTGPGTRSHTEQVRLRMAHTVGEWFPWARVSADDIGVFAAGCGAAVAERWEEAGRWFVSLRF</sequence>
<dbReference type="EMBL" id="WBMT01000011">
    <property type="protein sequence ID" value="KAB2346432.1"/>
    <property type="molecule type" value="Genomic_DNA"/>
</dbReference>
<proteinExistence type="predicted"/>
<keyword evidence="2" id="KW-1185">Reference proteome</keyword>
<accession>A0A6H9YX66</accession>
<organism evidence="1 2">
    <name type="scientific">Actinomadura rudentiformis</name>
    <dbReference type="NCBI Taxonomy" id="359158"/>
    <lineage>
        <taxon>Bacteria</taxon>
        <taxon>Bacillati</taxon>
        <taxon>Actinomycetota</taxon>
        <taxon>Actinomycetes</taxon>
        <taxon>Streptosporangiales</taxon>
        <taxon>Thermomonosporaceae</taxon>
        <taxon>Actinomadura</taxon>
    </lineage>
</organism>
<name>A0A6H9YX66_9ACTN</name>
<keyword evidence="1" id="KW-0489">Methyltransferase</keyword>
<evidence type="ECO:0000313" key="2">
    <source>
        <dbReference type="Proteomes" id="UP000468735"/>
    </source>
</evidence>